<comment type="caution">
    <text evidence="4">The sequence shown here is derived from an EMBL/GenBank/DDBJ whole genome shotgun (WGS) entry which is preliminary data.</text>
</comment>
<proteinExistence type="predicted"/>
<dbReference type="Pfam" id="PF13505">
    <property type="entry name" value="OMP_b-brl"/>
    <property type="match status" value="1"/>
</dbReference>
<evidence type="ECO:0000313" key="4">
    <source>
        <dbReference type="EMBL" id="TFD93203.1"/>
    </source>
</evidence>
<protein>
    <submittedName>
        <fullName evidence="4">Porin family protein</fullName>
    </submittedName>
</protein>
<evidence type="ECO:0000256" key="1">
    <source>
        <dbReference type="ARBA" id="ARBA00022729"/>
    </source>
</evidence>
<feature type="signal peptide" evidence="2">
    <location>
        <begin position="1"/>
        <end position="19"/>
    </location>
</feature>
<keyword evidence="5" id="KW-1185">Reference proteome</keyword>
<organism evidence="4 5">
    <name type="scientific">Dysgonomonas capnocytophagoides</name>
    <dbReference type="NCBI Taxonomy" id="45254"/>
    <lineage>
        <taxon>Bacteria</taxon>
        <taxon>Pseudomonadati</taxon>
        <taxon>Bacteroidota</taxon>
        <taxon>Bacteroidia</taxon>
        <taxon>Bacteroidales</taxon>
        <taxon>Dysgonomonadaceae</taxon>
        <taxon>Dysgonomonas</taxon>
    </lineage>
</organism>
<dbReference type="EMBL" id="SOML01000013">
    <property type="protein sequence ID" value="TFD93203.1"/>
    <property type="molecule type" value="Genomic_DNA"/>
</dbReference>
<keyword evidence="1 2" id="KW-0732">Signal</keyword>
<dbReference type="STRING" id="1121485.GCA_000426485_02733"/>
<reference evidence="4 5" key="1">
    <citation type="submission" date="2019-03" db="EMBL/GenBank/DDBJ databases">
        <title>San Antonio Military Medical Center submission to MRSN (WRAIR), pending publication.</title>
        <authorList>
            <person name="Blyth D.M."/>
            <person name="Mccarthy S.L."/>
            <person name="Schall S.E."/>
            <person name="Stam J.A."/>
            <person name="Ong A.C."/>
            <person name="Mcgann P.T."/>
        </authorList>
    </citation>
    <scope>NUCLEOTIDE SEQUENCE [LARGE SCALE GENOMIC DNA]</scope>
    <source>
        <strain evidence="4 5">MRSN571793</strain>
    </source>
</reference>
<accession>A0A4Y8KZP8</accession>
<evidence type="ECO:0000259" key="3">
    <source>
        <dbReference type="Pfam" id="PF13505"/>
    </source>
</evidence>
<dbReference type="AlphaFoldDB" id="A0A4Y8KZP8"/>
<evidence type="ECO:0000313" key="5">
    <source>
        <dbReference type="Proteomes" id="UP000297861"/>
    </source>
</evidence>
<feature type="domain" description="Outer membrane protein beta-barrel" evidence="3">
    <location>
        <begin position="7"/>
        <end position="190"/>
    </location>
</feature>
<dbReference type="RefSeq" id="WP_026626600.1">
    <property type="nucleotide sequence ID" value="NZ_AP028867.1"/>
</dbReference>
<dbReference type="Proteomes" id="UP000297861">
    <property type="component" value="Unassembled WGS sequence"/>
</dbReference>
<feature type="chain" id="PRO_5021356961" evidence="2">
    <location>
        <begin position="20"/>
        <end position="202"/>
    </location>
</feature>
<name>A0A4Y8KZP8_9BACT</name>
<sequence length="202" mass="21359">MKKLFLSLAVALGVFTSAAAQEAGQMWAGGTVGLWSSKVKGGDSQLSFKVMPELGYNVTENVAVGIVIGAAHTHGGTDLKFDGANDATGAASKNLYKVSPFLRYTIVKGDIGSIFVDGGVGYEWGKVCGVESKINNLEIGLRPGLALNVSSKVALVSKFGFLGYQNTKETEGKGEAKQEVKTNSFGFDFDMRNIEFGAVVKF</sequence>
<evidence type="ECO:0000256" key="2">
    <source>
        <dbReference type="SAM" id="SignalP"/>
    </source>
</evidence>
<dbReference type="OrthoDB" id="1082240at2"/>
<dbReference type="InterPro" id="IPR027385">
    <property type="entry name" value="Beta-barrel_OMP"/>
</dbReference>
<gene>
    <name evidence="4" type="ORF">E2605_17120</name>
</gene>